<feature type="compositionally biased region" description="Basic and acidic residues" evidence="1">
    <location>
        <begin position="285"/>
        <end position="313"/>
    </location>
</feature>
<accession>A0A0P7B2K2</accession>
<dbReference type="AlphaFoldDB" id="A0A0P7B2K2"/>
<protein>
    <recommendedName>
        <fullName evidence="2">CHAT domain-containing protein</fullName>
    </recommendedName>
</protein>
<reference evidence="3 4" key="1">
    <citation type="submission" date="2015-09" db="EMBL/GenBank/DDBJ databases">
        <title>Draft genome of a European isolate of the apple canker pathogen Neonectria ditissima.</title>
        <authorList>
            <person name="Gomez-Cortecero A."/>
            <person name="Harrison R.J."/>
            <person name="Armitage A.D."/>
        </authorList>
    </citation>
    <scope>NUCLEOTIDE SEQUENCE [LARGE SCALE GENOMIC DNA]</scope>
    <source>
        <strain evidence="3 4">R09/05</strain>
    </source>
</reference>
<sequence length="620" mass="68582">MQNTPNQKPLKHASDEVDAVVAVCESMGLPLDWPRPHKADVSSALEACRMFHFAGHGSTHPTEPLQSQLLLDDWDREPFTVASLLETNLTSHPPFLAYLSACGTGQILDERSVDESIHLAKDCQLAGFRHAVGTLWSVDDGLCVDMARMTYEFLRDEGIRDDCLDGSYGWEPRENILHEELIQQFKEGYKGFGNGVEVLPTRIKNVQSPNSAVPQLCTALSAPHPSTSAVPAQLCSPFTSSESPPTSASLRLTNCEGIVCAIEHAAEQATEQAAEQATEQAAEQATEHAAEQATEHAAEQATEHAAEQATEHAAEQLVYHRRTPNKSAKFYSKLPFQASSLFINFSMATIEQDEGEALQPINFTTIEKLFDAINCTTRDTLLVHGVSAQQFAEIEKAEEEQGRKFRFHYTPPNLIITIPTDVHETLHVELWNPTRDAIVRMGLSASWRSICSATRQSTQDASSSRSDSSGGPRPDRGYPGAWPTLVIEAGYSQTLPALRSKMRWWFSASDHQVKIVLIAKFELRTRRIIIEKYIEGPVQSQPGATRAQAAAVQEPACTQVITITEDPNHPTSYNVTRGALRLEFHLLFLRQPRQQEGEGDIVISTEELQEYAASVWCTVA</sequence>
<feature type="compositionally biased region" description="Low complexity" evidence="1">
    <location>
        <begin position="454"/>
        <end position="469"/>
    </location>
</feature>
<evidence type="ECO:0000313" key="4">
    <source>
        <dbReference type="Proteomes" id="UP000050424"/>
    </source>
</evidence>
<proteinExistence type="predicted"/>
<gene>
    <name evidence="3" type="ORF">AK830_g11685</name>
</gene>
<evidence type="ECO:0000259" key="2">
    <source>
        <dbReference type="Pfam" id="PF12770"/>
    </source>
</evidence>
<feature type="domain" description="CHAT" evidence="2">
    <location>
        <begin position="10"/>
        <end position="165"/>
    </location>
</feature>
<dbReference type="InterPro" id="IPR024983">
    <property type="entry name" value="CHAT_dom"/>
</dbReference>
<dbReference type="Pfam" id="PF12770">
    <property type="entry name" value="CHAT"/>
    <property type="match status" value="1"/>
</dbReference>
<dbReference type="OrthoDB" id="76567at2759"/>
<name>A0A0P7B2K2_9HYPO</name>
<feature type="compositionally biased region" description="Low complexity" evidence="1">
    <location>
        <begin position="270"/>
        <end position="284"/>
    </location>
</feature>
<comment type="caution">
    <text evidence="3">The sequence shown here is derived from an EMBL/GenBank/DDBJ whole genome shotgun (WGS) entry which is preliminary data.</text>
</comment>
<dbReference type="EMBL" id="LKCW01000292">
    <property type="protein sequence ID" value="KPM34887.1"/>
    <property type="molecule type" value="Genomic_DNA"/>
</dbReference>
<evidence type="ECO:0000256" key="1">
    <source>
        <dbReference type="SAM" id="MobiDB-lite"/>
    </source>
</evidence>
<feature type="region of interest" description="Disordered" evidence="1">
    <location>
        <begin position="454"/>
        <end position="479"/>
    </location>
</feature>
<feature type="region of interest" description="Disordered" evidence="1">
    <location>
        <begin position="270"/>
        <end position="313"/>
    </location>
</feature>
<evidence type="ECO:0000313" key="3">
    <source>
        <dbReference type="EMBL" id="KPM34887.1"/>
    </source>
</evidence>
<dbReference type="Proteomes" id="UP000050424">
    <property type="component" value="Unassembled WGS sequence"/>
</dbReference>
<organism evidence="3 4">
    <name type="scientific">Neonectria ditissima</name>
    <dbReference type="NCBI Taxonomy" id="78410"/>
    <lineage>
        <taxon>Eukaryota</taxon>
        <taxon>Fungi</taxon>
        <taxon>Dikarya</taxon>
        <taxon>Ascomycota</taxon>
        <taxon>Pezizomycotina</taxon>
        <taxon>Sordariomycetes</taxon>
        <taxon>Hypocreomycetidae</taxon>
        <taxon>Hypocreales</taxon>
        <taxon>Nectriaceae</taxon>
        <taxon>Neonectria</taxon>
    </lineage>
</organism>
<keyword evidence="4" id="KW-1185">Reference proteome</keyword>